<evidence type="ECO:0000256" key="1">
    <source>
        <dbReference type="ARBA" id="ARBA00022723"/>
    </source>
</evidence>
<keyword evidence="2" id="KW-0863">Zinc-finger</keyword>
<gene>
    <name evidence="5" type="ORF">OCBIM_22028605mg</name>
</gene>
<dbReference type="PANTHER" id="PTHR40866:SF1">
    <property type="entry name" value="BED-TYPE DOMAIN-CONTAINING PROTEIN"/>
    <property type="match status" value="1"/>
</dbReference>
<dbReference type="InterPro" id="IPR012337">
    <property type="entry name" value="RNaseH-like_sf"/>
</dbReference>
<dbReference type="EMBL" id="KQ416263">
    <property type="protein sequence ID" value="KOF97760.1"/>
    <property type="molecule type" value="Genomic_DNA"/>
</dbReference>
<dbReference type="KEGG" id="obi:106880990"/>
<reference evidence="5" key="1">
    <citation type="submission" date="2015-07" db="EMBL/GenBank/DDBJ databases">
        <title>MeaNS - Measles Nucleotide Surveillance Program.</title>
        <authorList>
            <person name="Tran T."/>
            <person name="Druce J."/>
        </authorList>
    </citation>
    <scope>NUCLEOTIDE SEQUENCE</scope>
    <source>
        <strain evidence="5">UCB-OBI-ISO-001</strain>
        <tissue evidence="5">Gonad</tissue>
    </source>
</reference>
<protein>
    <recommendedName>
        <fullName evidence="4">BED-type domain-containing protein</fullName>
    </recommendedName>
</protein>
<dbReference type="Pfam" id="PF02892">
    <property type="entry name" value="zf-BED"/>
    <property type="match status" value="1"/>
</dbReference>
<sequence length="510" mass="58516">MPRENEQIVRKYFNQTDSEHVWKCKCGKKLTQKKGTGWTNLMNHIKNQHPEYSTTQATGQPSSSSFLSPRNSLVSRSALNVYGWIEWVCVGLKPFSFTEDPLTHKYTNLGSMTNVTLKKYMEKLTQEVEKKISDELPSKFLLVIDGWTKGSTHFIGLFASYSCNYQNDYCTVLLAFSPMVSETSFTASDYVEFIEYVLSVYNKNLENVVAITGDNTEVNKSIANLCRIPLIGCAFHKFNLAVSAYLDKQEVLLNKINTLMGKLKSLKLAGKLQEKTPLQPIQRNKTRWSSTYDMIERYIQLKPFLDSFQGDPKLVNYLLTQLDHNDLQTLKDNLGKLRSVTVALQRTEIDLGDARILFDEILALYPYEEFKKYLLPLAAIVHSPNFESGAVKILQHAEAELTADEVAALHQLKVVTDMSQQSDLPVEDDDFATICLKKQKKNKISPQQYLNCRFLLPTSNILERFFSSEGYAFNDFWQYLTPMNLEMQLFLKVNRAFWDEDLVSEICNRS</sequence>
<dbReference type="GO" id="GO:0008270">
    <property type="term" value="F:zinc ion binding"/>
    <property type="evidence" value="ECO:0007669"/>
    <property type="project" value="UniProtKB-KW"/>
</dbReference>
<evidence type="ECO:0000256" key="3">
    <source>
        <dbReference type="ARBA" id="ARBA00022833"/>
    </source>
</evidence>
<organism evidence="5">
    <name type="scientific">Octopus bimaculoides</name>
    <name type="common">California two-spotted octopus</name>
    <dbReference type="NCBI Taxonomy" id="37653"/>
    <lineage>
        <taxon>Eukaryota</taxon>
        <taxon>Metazoa</taxon>
        <taxon>Spiralia</taxon>
        <taxon>Lophotrochozoa</taxon>
        <taxon>Mollusca</taxon>
        <taxon>Cephalopoda</taxon>
        <taxon>Coleoidea</taxon>
        <taxon>Octopodiformes</taxon>
        <taxon>Octopoda</taxon>
        <taxon>Incirrata</taxon>
        <taxon>Octopodidae</taxon>
        <taxon>Octopus</taxon>
    </lineage>
</organism>
<dbReference type="InterPro" id="IPR003656">
    <property type="entry name" value="Znf_BED"/>
</dbReference>
<evidence type="ECO:0000256" key="2">
    <source>
        <dbReference type="ARBA" id="ARBA00022771"/>
    </source>
</evidence>
<evidence type="ECO:0000313" key="5">
    <source>
        <dbReference type="EMBL" id="KOF97760.1"/>
    </source>
</evidence>
<dbReference type="OrthoDB" id="10268931at2759"/>
<name>A0A0L8I9Q9_OCTBM</name>
<keyword evidence="1" id="KW-0479">Metal-binding</keyword>
<feature type="domain" description="BED-type" evidence="4">
    <location>
        <begin position="11"/>
        <end position="50"/>
    </location>
</feature>
<keyword evidence="3" id="KW-0862">Zinc</keyword>
<dbReference type="AlphaFoldDB" id="A0A0L8I9Q9"/>
<proteinExistence type="predicted"/>
<dbReference type="SUPFAM" id="SSF53098">
    <property type="entry name" value="Ribonuclease H-like"/>
    <property type="match status" value="1"/>
</dbReference>
<accession>A0A0L8I9Q9</accession>
<dbReference type="GO" id="GO:0003677">
    <property type="term" value="F:DNA binding"/>
    <property type="evidence" value="ECO:0007669"/>
    <property type="project" value="InterPro"/>
</dbReference>
<evidence type="ECO:0000259" key="4">
    <source>
        <dbReference type="Pfam" id="PF02892"/>
    </source>
</evidence>
<dbReference type="PANTHER" id="PTHR40866">
    <property type="entry name" value="BED-TYPE DOMAIN-CONTAINING PROTEIN"/>
    <property type="match status" value="1"/>
</dbReference>